<dbReference type="AlphaFoldDB" id="A0A5B7I1C8"/>
<organism evidence="1 2">
    <name type="scientific">Portunus trituberculatus</name>
    <name type="common">Swimming crab</name>
    <name type="synonym">Neptunus trituberculatus</name>
    <dbReference type="NCBI Taxonomy" id="210409"/>
    <lineage>
        <taxon>Eukaryota</taxon>
        <taxon>Metazoa</taxon>
        <taxon>Ecdysozoa</taxon>
        <taxon>Arthropoda</taxon>
        <taxon>Crustacea</taxon>
        <taxon>Multicrustacea</taxon>
        <taxon>Malacostraca</taxon>
        <taxon>Eumalacostraca</taxon>
        <taxon>Eucarida</taxon>
        <taxon>Decapoda</taxon>
        <taxon>Pleocyemata</taxon>
        <taxon>Brachyura</taxon>
        <taxon>Eubrachyura</taxon>
        <taxon>Portunoidea</taxon>
        <taxon>Portunidae</taxon>
        <taxon>Portuninae</taxon>
        <taxon>Portunus</taxon>
    </lineage>
</organism>
<accession>A0A5B7I1C8</accession>
<proteinExistence type="predicted"/>
<dbReference type="Proteomes" id="UP000324222">
    <property type="component" value="Unassembled WGS sequence"/>
</dbReference>
<reference evidence="1 2" key="1">
    <citation type="submission" date="2019-05" db="EMBL/GenBank/DDBJ databases">
        <title>Another draft genome of Portunus trituberculatus and its Hox gene families provides insights of decapod evolution.</title>
        <authorList>
            <person name="Jeong J.-H."/>
            <person name="Song I."/>
            <person name="Kim S."/>
            <person name="Choi T."/>
            <person name="Kim D."/>
            <person name="Ryu S."/>
            <person name="Kim W."/>
        </authorList>
    </citation>
    <scope>NUCLEOTIDE SEQUENCE [LARGE SCALE GENOMIC DNA]</scope>
    <source>
        <tissue evidence="1">Muscle</tissue>
    </source>
</reference>
<comment type="caution">
    <text evidence="1">The sequence shown here is derived from an EMBL/GenBank/DDBJ whole genome shotgun (WGS) entry which is preliminary data.</text>
</comment>
<name>A0A5B7I1C8_PORTR</name>
<protein>
    <submittedName>
        <fullName evidence="1">Uncharacterized protein</fullName>
    </submittedName>
</protein>
<dbReference type="EMBL" id="VSRR010042247">
    <property type="protein sequence ID" value="MPC75955.1"/>
    <property type="molecule type" value="Genomic_DNA"/>
</dbReference>
<keyword evidence="2" id="KW-1185">Reference proteome</keyword>
<evidence type="ECO:0000313" key="1">
    <source>
        <dbReference type="EMBL" id="MPC75955.1"/>
    </source>
</evidence>
<sequence length="100" mass="10893">MLCGRHARDYLATWLALTTCSAGPAPSPRWCHVAAGQPPRRTRLQPPGCTQLTVLFLPHNKHRRPASRCGVRAAGDAPSGRRLHGTPFGMQLCPALLHHT</sequence>
<gene>
    <name evidence="1" type="ORF">E2C01_070356</name>
</gene>
<evidence type="ECO:0000313" key="2">
    <source>
        <dbReference type="Proteomes" id="UP000324222"/>
    </source>
</evidence>